<dbReference type="AlphaFoldDB" id="A0A1G8YG08"/>
<dbReference type="OrthoDB" id="9792021at2"/>
<dbReference type="PANTHER" id="PTHR30329">
    <property type="entry name" value="STATOR ELEMENT OF FLAGELLAR MOTOR COMPLEX"/>
    <property type="match status" value="1"/>
</dbReference>
<dbReference type="PROSITE" id="PS51123">
    <property type="entry name" value="OMPA_2"/>
    <property type="match status" value="1"/>
</dbReference>
<proteinExistence type="predicted"/>
<dbReference type="Pfam" id="PF06078">
    <property type="entry name" value="DUF937"/>
    <property type="match status" value="1"/>
</dbReference>
<dbReference type="InterPro" id="IPR050330">
    <property type="entry name" value="Bact_OuterMem_StrucFunc"/>
</dbReference>
<feature type="region of interest" description="Disordered" evidence="2">
    <location>
        <begin position="182"/>
        <end position="203"/>
    </location>
</feature>
<protein>
    <submittedName>
        <fullName evidence="4">Outer membrane protein OmpA</fullName>
    </submittedName>
</protein>
<gene>
    <name evidence="4" type="ORF">SAMN05216212_1483</name>
</gene>
<dbReference type="InterPro" id="IPR036737">
    <property type="entry name" value="OmpA-like_sf"/>
</dbReference>
<evidence type="ECO:0000313" key="4">
    <source>
        <dbReference type="EMBL" id="SDK01758.1"/>
    </source>
</evidence>
<organism evidence="4 5">
    <name type="scientific">Microbulbifer yueqingensis</name>
    <dbReference type="NCBI Taxonomy" id="658219"/>
    <lineage>
        <taxon>Bacteria</taxon>
        <taxon>Pseudomonadati</taxon>
        <taxon>Pseudomonadota</taxon>
        <taxon>Gammaproteobacteria</taxon>
        <taxon>Cellvibrionales</taxon>
        <taxon>Microbulbiferaceae</taxon>
        <taxon>Microbulbifer</taxon>
    </lineage>
</organism>
<feature type="compositionally biased region" description="Basic and acidic residues" evidence="2">
    <location>
        <begin position="182"/>
        <end position="192"/>
    </location>
</feature>
<feature type="compositionally biased region" description="Acidic residues" evidence="2">
    <location>
        <begin position="239"/>
        <end position="252"/>
    </location>
</feature>
<dbReference type="EMBL" id="FNFH01000002">
    <property type="protein sequence ID" value="SDK01758.1"/>
    <property type="molecule type" value="Genomic_DNA"/>
</dbReference>
<dbReference type="Pfam" id="PF00691">
    <property type="entry name" value="OmpA"/>
    <property type="match status" value="1"/>
</dbReference>
<dbReference type="GO" id="GO:0016020">
    <property type="term" value="C:membrane"/>
    <property type="evidence" value="ECO:0007669"/>
    <property type="project" value="UniProtKB-UniRule"/>
</dbReference>
<reference evidence="5" key="1">
    <citation type="submission" date="2016-10" db="EMBL/GenBank/DDBJ databases">
        <authorList>
            <person name="Varghese N."/>
            <person name="Submissions S."/>
        </authorList>
    </citation>
    <scope>NUCLEOTIDE SEQUENCE [LARGE SCALE GENOMIC DNA]</scope>
    <source>
        <strain evidence="5">CGMCC 1.10658</strain>
    </source>
</reference>
<dbReference type="Proteomes" id="UP000199305">
    <property type="component" value="Unassembled WGS sequence"/>
</dbReference>
<dbReference type="SUPFAM" id="SSF103088">
    <property type="entry name" value="OmpA-like"/>
    <property type="match status" value="1"/>
</dbReference>
<dbReference type="InterPro" id="IPR009282">
    <property type="entry name" value="DUF937"/>
</dbReference>
<dbReference type="STRING" id="658219.SAMN05216212_1483"/>
<evidence type="ECO:0000256" key="2">
    <source>
        <dbReference type="SAM" id="MobiDB-lite"/>
    </source>
</evidence>
<dbReference type="CDD" id="cd07185">
    <property type="entry name" value="OmpA_C-like"/>
    <property type="match status" value="1"/>
</dbReference>
<feature type="region of interest" description="Disordered" evidence="2">
    <location>
        <begin position="239"/>
        <end position="288"/>
    </location>
</feature>
<accession>A0A1G8YG08</accession>
<dbReference type="RefSeq" id="WP_091510830.1">
    <property type="nucleotide sequence ID" value="NZ_FNFH01000002.1"/>
</dbReference>
<evidence type="ECO:0000259" key="3">
    <source>
        <dbReference type="PROSITE" id="PS51123"/>
    </source>
</evidence>
<keyword evidence="5" id="KW-1185">Reference proteome</keyword>
<evidence type="ECO:0000256" key="1">
    <source>
        <dbReference type="PROSITE-ProRule" id="PRU00473"/>
    </source>
</evidence>
<name>A0A1G8YG08_9GAMM</name>
<evidence type="ECO:0000313" key="5">
    <source>
        <dbReference type="Proteomes" id="UP000199305"/>
    </source>
</evidence>
<sequence length="430" mass="46022">MSENLLELTERQLGTSGFDALKDQLGLPEEKKEAAVSTGVATVLAGMLNKGESKTGLNNLYNLATDSTAVDPGALPETLGDRAQFTSVQEAGGNLAEAIFGPRAGDVGQLVAKSLEIDGDRGTSLLKILAAVVTAVVGRQVKGKGMDPGGLAKLLYAQKPHIKGKLPDGLLKSLGVHDFDDLGQHLESHGHSEPQTARPKKAKVDRQRSAFAKWFWPLLIALAVLYALNMCSKKEQMEESPGEGVLDEEIITDEPGSGRAGDREPQATGPNAAGTERGAQQGDATVGDMTENMGSEEVLDFGVLMQQYIDDSARDPNREFRLPIEFKEDTAELVSGAEAEVQALATILNRNPELEIVIEGHTTGNGDENRKKALSQQRADTVRQMLLEKGIGEGRITAMGMGSTKPLADANSESGMRQNQRIVVKIVKFE</sequence>
<dbReference type="InterPro" id="IPR006665">
    <property type="entry name" value="OmpA-like"/>
</dbReference>
<keyword evidence="1" id="KW-0472">Membrane</keyword>
<dbReference type="Gene3D" id="3.30.1330.60">
    <property type="entry name" value="OmpA-like domain"/>
    <property type="match status" value="1"/>
</dbReference>
<feature type="domain" description="OmpA-like" evidence="3">
    <location>
        <begin position="313"/>
        <end position="430"/>
    </location>
</feature>
<dbReference type="PANTHER" id="PTHR30329:SF21">
    <property type="entry name" value="LIPOPROTEIN YIAD-RELATED"/>
    <property type="match status" value="1"/>
</dbReference>